<keyword evidence="1" id="KW-0812">Transmembrane</keyword>
<evidence type="ECO:0000259" key="3">
    <source>
        <dbReference type="Pfam" id="PF12733"/>
    </source>
</evidence>
<feature type="domain" description="Cadherin-like beta-sandwich-like" evidence="3">
    <location>
        <begin position="313"/>
        <end position="401"/>
    </location>
</feature>
<keyword evidence="1" id="KW-0472">Membrane</keyword>
<comment type="caution">
    <text evidence="4">The sequence shown here is derived from an EMBL/GenBank/DDBJ whole genome shotgun (WGS) entry which is preliminary data.</text>
</comment>
<protein>
    <submittedName>
        <fullName evidence="4">Cadherin-like beta sandwich domain-containing protein</fullName>
    </submittedName>
</protein>
<sequence>MRALSLRGALALVVASTLALASVGLTAVSASAATVAGTVSARSDLADGTNISPYFTDDNLALSASNIPGVTYRAFFTSSGTTPATGSQAYDLTSSSGVMLTNLDQTSSLIFESVGDVPFQLTSFRMQDAALLGSTYTAAAYRNGVPTGAAVQFYAAPTGNPFTFTLPSGFSYVDEVRVSSSGGDGFEGKLWQEGFNDFVVADSPQQADLSGLALSAGAITPGFSPALTAYGVSVSNSTTSTTVTPTATTPGATVTVNGVSVASGAASGAIALAVGANTITTIVTALDGVTTKTYTTTVTRAAPPSSNANLSALALSAGTLSPAFAAATTSYTATVPFTRTSLTVTPTRADSTASITVNGVSVTSGSASGAIALAVGSNTITTVVTAQDGTTTKTYTTTVTRSAASSNNQLSALSLSSGTLSPAFASGSTSYTASVGNATTSLTVTPTVADATSSVTVNGVATTSGNASGAIALAIGSNVITSTVTAQNGTPQSYTVTVTRAGSSNAGLSALSLSSGTLAPAFASATTVYTAAVSNATTSLTVTPTVSDSAASVTVNGVAVSSGNASGAIALAVGSNTITTAVLAQDGTTSKSYTVTVTRAASSNNDLTALSISAGSLSPVFAPGTTSYVASVASAVASITVTPTVSVGTASVTVNGVAVTSGTQSGAIALSTGSNTLTTVVTAQNGATKTYTITVTRAISTDNDLASLVLSEGTLSPAFSAAQQNYATTVPFGATSLTVTPTLADAAATVQVNGVTVTSGSPSDSINLNVGANLIVTSVTAQDGSPRSYTVTVTRLASSNNFLSALGVSAGTLSPAFSSAQQTYSASVPNATATYTLTPVRADPTATITVNGQTVLPGGPSGPIALAVGTTTITTIVTAQDGTTRTYTLSVERPESSTSTLSALAVSNGSLDPVFAPATTAYALETAASSITITPTVTDATATVEVNGVPVASGAASPAITLPLGETTITTTVTAQDDTTTVYTIDVFRTGAPVVELTHDLVVGDPAEASTVTFTGSDLIPGSTWKVTLHSAPVVLASGTIGLDGLLNVTVTLPAGIDPGAHRVALVITPPAGAAITSTIWFTVLGNGAIGAISLVGPVFPGLVITGIDGSALLLALLVALLAMAAGVLLIVRGRRRTPVTA</sequence>
<feature type="domain" description="Cadherin-like beta-sandwich-like" evidence="3">
    <location>
        <begin position="411"/>
        <end position="500"/>
    </location>
</feature>
<dbReference type="AlphaFoldDB" id="A0A4Q9GTB7"/>
<feature type="signal peptide" evidence="2">
    <location>
        <begin position="1"/>
        <end position="21"/>
    </location>
</feature>
<dbReference type="GO" id="GO:0005975">
    <property type="term" value="P:carbohydrate metabolic process"/>
    <property type="evidence" value="ECO:0007669"/>
    <property type="project" value="UniProtKB-ARBA"/>
</dbReference>
<accession>A0A4Q9GTB7</accession>
<feature type="domain" description="Cadherin-like beta-sandwich-like" evidence="3">
    <location>
        <begin position="607"/>
        <end position="697"/>
    </location>
</feature>
<organism evidence="4 5">
    <name type="scientific">Glaciihabitans arcticus</name>
    <dbReference type="NCBI Taxonomy" id="2668039"/>
    <lineage>
        <taxon>Bacteria</taxon>
        <taxon>Bacillati</taxon>
        <taxon>Actinomycetota</taxon>
        <taxon>Actinomycetes</taxon>
        <taxon>Micrococcales</taxon>
        <taxon>Microbacteriaceae</taxon>
        <taxon>Glaciihabitans</taxon>
    </lineage>
</organism>
<feature type="domain" description="Cadherin-like beta-sandwich-like" evidence="3">
    <location>
        <begin position="901"/>
        <end position="989"/>
    </location>
</feature>
<evidence type="ECO:0000313" key="4">
    <source>
        <dbReference type="EMBL" id="TBN57961.1"/>
    </source>
</evidence>
<feature type="chain" id="PRO_5039477700" evidence="2">
    <location>
        <begin position="22"/>
        <end position="1142"/>
    </location>
</feature>
<feature type="transmembrane region" description="Helical" evidence="1">
    <location>
        <begin position="1080"/>
        <end position="1100"/>
    </location>
</feature>
<reference evidence="5" key="1">
    <citation type="submission" date="2019-02" db="EMBL/GenBank/DDBJ databases">
        <title>Glaciihabitans arcticus sp. nov., a psychrotolerant bacterium isolated from polar soil.</title>
        <authorList>
            <person name="Dahal R.H."/>
        </authorList>
    </citation>
    <scope>NUCLEOTIDE SEQUENCE [LARGE SCALE GENOMIC DNA]</scope>
    <source>
        <strain evidence="5">RP-3-7</strain>
    </source>
</reference>
<name>A0A4Q9GTB7_9MICO</name>
<feature type="transmembrane region" description="Helical" evidence="1">
    <location>
        <begin position="1112"/>
        <end position="1132"/>
    </location>
</feature>
<proteinExistence type="predicted"/>
<dbReference type="InterPro" id="IPR025883">
    <property type="entry name" value="Cadherin-like_domain"/>
</dbReference>
<keyword evidence="1" id="KW-1133">Transmembrane helix</keyword>
<dbReference type="EMBL" id="SISG01000001">
    <property type="protein sequence ID" value="TBN57961.1"/>
    <property type="molecule type" value="Genomic_DNA"/>
</dbReference>
<dbReference type="Pfam" id="PF12733">
    <property type="entry name" value="Cadherin-like"/>
    <property type="match status" value="8"/>
</dbReference>
<feature type="domain" description="Cadherin-like beta-sandwich-like" evidence="3">
    <location>
        <begin position="708"/>
        <end position="795"/>
    </location>
</feature>
<keyword evidence="5" id="KW-1185">Reference proteome</keyword>
<evidence type="ECO:0000256" key="2">
    <source>
        <dbReference type="SAM" id="SignalP"/>
    </source>
</evidence>
<gene>
    <name evidence="4" type="ORF">EYE40_11430</name>
</gene>
<dbReference type="Gene3D" id="2.60.40.10">
    <property type="entry name" value="Immunoglobulins"/>
    <property type="match status" value="1"/>
</dbReference>
<evidence type="ECO:0000313" key="5">
    <source>
        <dbReference type="Proteomes" id="UP000294194"/>
    </source>
</evidence>
<dbReference type="InterPro" id="IPR013783">
    <property type="entry name" value="Ig-like_fold"/>
</dbReference>
<dbReference type="RefSeq" id="WP_130982070.1">
    <property type="nucleotide sequence ID" value="NZ_SISG01000001.1"/>
</dbReference>
<feature type="domain" description="Cadherin-like beta-sandwich-like" evidence="3">
    <location>
        <begin position="220"/>
        <end position="300"/>
    </location>
</feature>
<dbReference type="Proteomes" id="UP000294194">
    <property type="component" value="Unassembled WGS sequence"/>
</dbReference>
<keyword evidence="2" id="KW-0732">Signal</keyword>
<feature type="domain" description="Cadherin-like beta-sandwich-like" evidence="3">
    <location>
        <begin position="804"/>
        <end position="893"/>
    </location>
</feature>
<feature type="domain" description="Cadherin-like beta-sandwich-like" evidence="3">
    <location>
        <begin position="509"/>
        <end position="599"/>
    </location>
</feature>
<evidence type="ECO:0000256" key="1">
    <source>
        <dbReference type="SAM" id="Phobius"/>
    </source>
</evidence>